<keyword evidence="2" id="KW-1185">Reference proteome</keyword>
<dbReference type="AlphaFoldDB" id="A0A9D4CP86"/>
<evidence type="ECO:0000313" key="1">
    <source>
        <dbReference type="EMBL" id="KAH3727913.1"/>
    </source>
</evidence>
<evidence type="ECO:0000313" key="2">
    <source>
        <dbReference type="Proteomes" id="UP000828390"/>
    </source>
</evidence>
<accession>A0A9D4CP86</accession>
<comment type="caution">
    <text evidence="1">The sequence shown here is derived from an EMBL/GenBank/DDBJ whole genome shotgun (WGS) entry which is preliminary data.</text>
</comment>
<dbReference type="Proteomes" id="UP000828390">
    <property type="component" value="Unassembled WGS sequence"/>
</dbReference>
<protein>
    <submittedName>
        <fullName evidence="1">Uncharacterized protein</fullName>
    </submittedName>
</protein>
<reference evidence="1" key="1">
    <citation type="journal article" date="2019" name="bioRxiv">
        <title>The Genome of the Zebra Mussel, Dreissena polymorpha: A Resource for Invasive Species Research.</title>
        <authorList>
            <person name="McCartney M.A."/>
            <person name="Auch B."/>
            <person name="Kono T."/>
            <person name="Mallez S."/>
            <person name="Zhang Y."/>
            <person name="Obille A."/>
            <person name="Becker A."/>
            <person name="Abrahante J.E."/>
            <person name="Garbe J."/>
            <person name="Badalamenti J.P."/>
            <person name="Herman A."/>
            <person name="Mangelson H."/>
            <person name="Liachko I."/>
            <person name="Sullivan S."/>
            <person name="Sone E.D."/>
            <person name="Koren S."/>
            <person name="Silverstein K.A.T."/>
            <person name="Beckman K.B."/>
            <person name="Gohl D.M."/>
        </authorList>
    </citation>
    <scope>NUCLEOTIDE SEQUENCE</scope>
    <source>
        <strain evidence="1">Duluth1</strain>
        <tissue evidence="1">Whole animal</tissue>
    </source>
</reference>
<name>A0A9D4CP86_DREPO</name>
<organism evidence="1 2">
    <name type="scientific">Dreissena polymorpha</name>
    <name type="common">Zebra mussel</name>
    <name type="synonym">Mytilus polymorpha</name>
    <dbReference type="NCBI Taxonomy" id="45954"/>
    <lineage>
        <taxon>Eukaryota</taxon>
        <taxon>Metazoa</taxon>
        <taxon>Spiralia</taxon>
        <taxon>Lophotrochozoa</taxon>
        <taxon>Mollusca</taxon>
        <taxon>Bivalvia</taxon>
        <taxon>Autobranchia</taxon>
        <taxon>Heteroconchia</taxon>
        <taxon>Euheterodonta</taxon>
        <taxon>Imparidentia</taxon>
        <taxon>Neoheterodontei</taxon>
        <taxon>Myida</taxon>
        <taxon>Dreissenoidea</taxon>
        <taxon>Dreissenidae</taxon>
        <taxon>Dreissena</taxon>
    </lineage>
</organism>
<reference evidence="1" key="2">
    <citation type="submission" date="2020-11" db="EMBL/GenBank/DDBJ databases">
        <authorList>
            <person name="McCartney M.A."/>
            <person name="Auch B."/>
            <person name="Kono T."/>
            <person name="Mallez S."/>
            <person name="Becker A."/>
            <person name="Gohl D.M."/>
            <person name="Silverstein K.A.T."/>
            <person name="Koren S."/>
            <person name="Bechman K.B."/>
            <person name="Herman A."/>
            <person name="Abrahante J.E."/>
            <person name="Garbe J."/>
        </authorList>
    </citation>
    <scope>NUCLEOTIDE SEQUENCE</scope>
    <source>
        <strain evidence="1">Duluth1</strain>
        <tissue evidence="1">Whole animal</tissue>
    </source>
</reference>
<sequence length="131" mass="15001">MSSMLYLTFMSTTYNMQAISDVYPHQMTCKLALTRISSTEDAQAGSYTDVHNRARASWLLHECPQQLTCKLVFTQMSTTDDVHACSYTYVHNRGTGSWILQRCPKRMSCKLALTQICTQKMMFKLVNVLEL</sequence>
<dbReference type="EMBL" id="JAIWYP010000012">
    <property type="protein sequence ID" value="KAH3727913.1"/>
    <property type="molecule type" value="Genomic_DNA"/>
</dbReference>
<gene>
    <name evidence="1" type="ORF">DPMN_053859</name>
</gene>
<proteinExistence type="predicted"/>